<feature type="region of interest" description="Disordered" evidence="8">
    <location>
        <begin position="1"/>
        <end position="66"/>
    </location>
</feature>
<feature type="region of interest" description="Disordered" evidence="8">
    <location>
        <begin position="694"/>
        <end position="782"/>
    </location>
</feature>
<feature type="region of interest" description="Disordered" evidence="8">
    <location>
        <begin position="316"/>
        <end position="407"/>
    </location>
</feature>
<comment type="catalytic activity">
    <reaction evidence="1">
        <text>Thiol-dependent hydrolysis of ester, thioester, amide, peptide and isopeptide bonds formed by the C-terminal Gly of ubiquitin (a 76-residue protein attached to proteins as an intracellular targeting signal).</text>
        <dbReference type="EC" id="3.4.19.12"/>
    </reaction>
</comment>
<evidence type="ECO:0000256" key="6">
    <source>
        <dbReference type="ARBA" id="ARBA00022801"/>
    </source>
</evidence>
<evidence type="ECO:0000313" key="11">
    <source>
        <dbReference type="Proteomes" id="UP001600888"/>
    </source>
</evidence>
<keyword evidence="6" id="KW-0378">Hydrolase</keyword>
<keyword evidence="7" id="KW-0788">Thiol protease</keyword>
<evidence type="ECO:0000256" key="1">
    <source>
        <dbReference type="ARBA" id="ARBA00000707"/>
    </source>
</evidence>
<dbReference type="InterPro" id="IPR028889">
    <property type="entry name" value="USP"/>
</dbReference>
<feature type="domain" description="USP" evidence="9">
    <location>
        <begin position="130"/>
        <end position="619"/>
    </location>
</feature>
<protein>
    <recommendedName>
        <fullName evidence="3">ubiquitinyl hydrolase 1</fullName>
        <ecNumber evidence="3">3.4.19.12</ecNumber>
    </recommendedName>
</protein>
<evidence type="ECO:0000256" key="7">
    <source>
        <dbReference type="ARBA" id="ARBA00022807"/>
    </source>
</evidence>
<feature type="region of interest" description="Disordered" evidence="8">
    <location>
        <begin position="795"/>
        <end position="870"/>
    </location>
</feature>
<dbReference type="PANTHER" id="PTHR24006:SF722">
    <property type="entry name" value="UBIQUITIN CARBOXYL-TERMINAL HYDROLASE 48"/>
    <property type="match status" value="1"/>
</dbReference>
<dbReference type="Pfam" id="PF00443">
    <property type="entry name" value="UCH"/>
    <property type="match status" value="1"/>
</dbReference>
<reference evidence="10 11" key="1">
    <citation type="submission" date="2024-03" db="EMBL/GenBank/DDBJ databases">
        <title>A high-quality draft genome sequence of Diaporthe vaccinii, a causative agent of upright dieback and viscid rot disease in cranberry plants.</title>
        <authorList>
            <person name="Sarrasin M."/>
            <person name="Lang B.F."/>
            <person name="Burger G."/>
        </authorList>
    </citation>
    <scope>NUCLEOTIDE SEQUENCE [LARGE SCALE GENOMIC DNA]</scope>
    <source>
        <strain evidence="10 11">IS7</strain>
    </source>
</reference>
<dbReference type="Proteomes" id="UP001600888">
    <property type="component" value="Unassembled WGS sequence"/>
</dbReference>
<dbReference type="EMBL" id="JBAWTH010000009">
    <property type="protein sequence ID" value="KAL2290466.1"/>
    <property type="molecule type" value="Genomic_DNA"/>
</dbReference>
<evidence type="ECO:0000256" key="8">
    <source>
        <dbReference type="SAM" id="MobiDB-lite"/>
    </source>
</evidence>
<dbReference type="InterPro" id="IPR038765">
    <property type="entry name" value="Papain-like_cys_pep_sf"/>
</dbReference>
<feature type="region of interest" description="Disordered" evidence="8">
    <location>
        <begin position="291"/>
        <end position="310"/>
    </location>
</feature>
<feature type="compositionally biased region" description="Basic residues" evidence="8">
    <location>
        <begin position="828"/>
        <end position="846"/>
    </location>
</feature>
<feature type="compositionally biased region" description="Polar residues" evidence="8">
    <location>
        <begin position="705"/>
        <end position="716"/>
    </location>
</feature>
<dbReference type="PROSITE" id="PS50235">
    <property type="entry name" value="USP_3"/>
    <property type="match status" value="1"/>
</dbReference>
<dbReference type="InterPro" id="IPR050164">
    <property type="entry name" value="Peptidase_C19"/>
</dbReference>
<sequence>MKASIPKRLLTLRDKNGNHRHNKSSDGHKSRPLSTDALFSMFKNGSASQNGNDDEHKEKDKEKEAAKIDELSKRVEALDDLHDISPDYLRFILRSNYAAGDVEKAMELLVLHQKSISGSIISYNPNVNMLGAENRGNVTCYLDALLFAMFAKLEAFECMLKNDLTNEPQRNLAALIRLWVNMLRSGKLIHTDMTQLIQNALAACGWKDAQLLEQQDTSEAFAFITETLQLPLLPLQVDLFHQGKRDDDDHKVVYERLLNLAVPADPEGKGVKLEDCLEEYFNTKVDVSRDGVEEKAGQDRPVLTPKSTIRIVTEVPEPDEASAGAGAGAGADADPGSAGGAHADADPGSAGAAAADTGADAEADAELESSDQVGVAPLQRRWTNMDSPASTSSASYPDISRPSARTRSTSIIQRIVLDDDGKPTDSEAASLLQKAKRKGATVVKAVTIPAWQFFRLIPWHAVQNAEPRTDTEIMMQFNQRPVVGICLKRYMYTEDGLAKRQNTFIDIPDSLRLPHFMMVDEAKVEEDSVLSQDYKLELQSIVCHRGDSVHSGHYISFARVNPKLLTDNRRHDNDPPPDYEDAQWVKFDDLALENRVSYVDDIKESLKQEMPYLLFYQIVPMCDVTAASTAGSETEPPSYNDSALNVTTNGITTPGLDIDRVGLSRPASGYFDSPLLSSAGPSIRFSSELDRPPRISLSVEDDGQHSSSLLSPNASRRGSVAFSEPVGHAQAITPETGVSPAVTPNEETTAQRLSRAAAKFTKSRSRPTSQAGEGRISLTMSRLTFNKKSKDTLREAAEKLEDGEETPIAITAPERLSTDGGEPGKKEKDHHHLHHHHRKVGAKSKSRGSDKDPEKAKSKGEVPDRECIVM</sequence>
<evidence type="ECO:0000259" key="9">
    <source>
        <dbReference type="PROSITE" id="PS50235"/>
    </source>
</evidence>
<feature type="compositionally biased region" description="Low complexity" evidence="8">
    <location>
        <begin position="330"/>
        <end position="358"/>
    </location>
</feature>
<dbReference type="InterPro" id="IPR001394">
    <property type="entry name" value="Peptidase_C19_UCH"/>
</dbReference>
<evidence type="ECO:0000256" key="3">
    <source>
        <dbReference type="ARBA" id="ARBA00012759"/>
    </source>
</evidence>
<gene>
    <name evidence="10" type="ORF">FJTKL_15560</name>
</gene>
<feature type="compositionally biased region" description="Basic and acidic residues" evidence="8">
    <location>
        <begin position="847"/>
        <end position="870"/>
    </location>
</feature>
<feature type="compositionally biased region" description="Basic and acidic residues" evidence="8">
    <location>
        <begin position="11"/>
        <end position="29"/>
    </location>
</feature>
<keyword evidence="11" id="KW-1185">Reference proteome</keyword>
<evidence type="ECO:0000256" key="5">
    <source>
        <dbReference type="ARBA" id="ARBA00022786"/>
    </source>
</evidence>
<evidence type="ECO:0000256" key="2">
    <source>
        <dbReference type="ARBA" id="ARBA00009085"/>
    </source>
</evidence>
<comment type="similarity">
    <text evidence="2">Belongs to the peptidase C19 family.</text>
</comment>
<feature type="compositionally biased region" description="Basic and acidic residues" evidence="8">
    <location>
        <begin position="53"/>
        <end position="66"/>
    </location>
</feature>
<name>A0ABR4F6Y9_9PEZI</name>
<dbReference type="PANTHER" id="PTHR24006">
    <property type="entry name" value="UBIQUITIN CARBOXYL-TERMINAL HYDROLASE"/>
    <property type="match status" value="1"/>
</dbReference>
<evidence type="ECO:0000313" key="10">
    <source>
        <dbReference type="EMBL" id="KAL2290466.1"/>
    </source>
</evidence>
<organism evidence="10 11">
    <name type="scientific">Diaporthe vaccinii</name>
    <dbReference type="NCBI Taxonomy" id="105482"/>
    <lineage>
        <taxon>Eukaryota</taxon>
        <taxon>Fungi</taxon>
        <taxon>Dikarya</taxon>
        <taxon>Ascomycota</taxon>
        <taxon>Pezizomycotina</taxon>
        <taxon>Sordariomycetes</taxon>
        <taxon>Sordariomycetidae</taxon>
        <taxon>Diaporthales</taxon>
        <taxon>Diaporthaceae</taxon>
        <taxon>Diaporthe</taxon>
        <taxon>Diaporthe eres species complex</taxon>
    </lineage>
</organism>
<keyword evidence="4" id="KW-0645">Protease</keyword>
<keyword evidence="5" id="KW-0833">Ubl conjugation pathway</keyword>
<dbReference type="EC" id="3.4.19.12" evidence="3"/>
<feature type="compositionally biased region" description="Polar residues" evidence="8">
    <location>
        <begin position="381"/>
        <end position="395"/>
    </location>
</feature>
<dbReference type="SUPFAM" id="SSF54001">
    <property type="entry name" value="Cysteine proteinases"/>
    <property type="match status" value="1"/>
</dbReference>
<dbReference type="Gene3D" id="3.90.70.10">
    <property type="entry name" value="Cysteine proteinases"/>
    <property type="match status" value="2"/>
</dbReference>
<comment type="caution">
    <text evidence="10">The sequence shown here is derived from an EMBL/GenBank/DDBJ whole genome shotgun (WGS) entry which is preliminary data.</text>
</comment>
<proteinExistence type="inferred from homology"/>
<feature type="compositionally biased region" description="Acidic residues" evidence="8">
    <location>
        <begin position="359"/>
        <end position="369"/>
    </location>
</feature>
<evidence type="ECO:0000256" key="4">
    <source>
        <dbReference type="ARBA" id="ARBA00022670"/>
    </source>
</evidence>
<accession>A0ABR4F6Y9</accession>